<dbReference type="InterPro" id="IPR036366">
    <property type="entry name" value="PGBDSf"/>
</dbReference>
<evidence type="ECO:0000313" key="2">
    <source>
        <dbReference type="EMBL" id="CAH9419996.1"/>
    </source>
</evidence>
<proteinExistence type="predicted"/>
<reference evidence="2" key="1">
    <citation type="submission" date="2022-03" db="EMBL/GenBank/DDBJ databases">
        <authorList>
            <person name="Leyn A S."/>
        </authorList>
    </citation>
    <scope>NUCLEOTIDE SEQUENCE</scope>
    <source>
        <strain evidence="2">Streptomyces globisporus 4-3</strain>
    </source>
</reference>
<dbReference type="EMBL" id="CAKXYP010000030">
    <property type="protein sequence ID" value="CAH9419996.1"/>
    <property type="molecule type" value="Genomic_DNA"/>
</dbReference>
<sequence length="159" mass="16730">MRPNALTRTVISLTTGATVGLTAATVAGAGTSFAASPQAAETAASTQDVSVAAVNNLGLSRAQAKNVQRALKARWGYNDAVDGQLGTNSWKAMQRFLKKKYSYKDSIDGIVGPNTVTALQRYLYYFGHNGHLDGIAGSETRAAFKNMSGSCPDHCLPST</sequence>
<feature type="signal peptide" evidence="1">
    <location>
        <begin position="1"/>
        <end position="34"/>
    </location>
</feature>
<evidence type="ECO:0000256" key="1">
    <source>
        <dbReference type="SAM" id="SignalP"/>
    </source>
</evidence>
<gene>
    <name evidence="2" type="ORF">SGL43_07052</name>
</gene>
<dbReference type="Proteomes" id="UP001154015">
    <property type="component" value="Unassembled WGS sequence"/>
</dbReference>
<protein>
    <recommendedName>
        <fullName evidence="4">Peptidoglycan-binding protein</fullName>
    </recommendedName>
</protein>
<evidence type="ECO:0008006" key="4">
    <source>
        <dbReference type="Google" id="ProtNLM"/>
    </source>
</evidence>
<organism evidence="2 3">
    <name type="scientific">Streptomyces globisporus</name>
    <dbReference type="NCBI Taxonomy" id="1908"/>
    <lineage>
        <taxon>Bacteria</taxon>
        <taxon>Bacillati</taxon>
        <taxon>Actinomycetota</taxon>
        <taxon>Actinomycetes</taxon>
        <taxon>Kitasatosporales</taxon>
        <taxon>Streptomycetaceae</taxon>
        <taxon>Streptomyces</taxon>
    </lineage>
</organism>
<dbReference type="RefSeq" id="WP_318575638.1">
    <property type="nucleotide sequence ID" value="NZ_CAKXYP010000030.1"/>
</dbReference>
<feature type="chain" id="PRO_5047359348" description="Peptidoglycan-binding protein" evidence="1">
    <location>
        <begin position="35"/>
        <end position="159"/>
    </location>
</feature>
<keyword evidence="3" id="KW-1185">Reference proteome</keyword>
<comment type="caution">
    <text evidence="2">The sequence shown here is derived from an EMBL/GenBank/DDBJ whole genome shotgun (WGS) entry which is preliminary data.</text>
</comment>
<keyword evidence="1" id="KW-0732">Signal</keyword>
<dbReference type="SUPFAM" id="SSF47090">
    <property type="entry name" value="PGBD-like"/>
    <property type="match status" value="1"/>
</dbReference>
<evidence type="ECO:0000313" key="3">
    <source>
        <dbReference type="Proteomes" id="UP001154015"/>
    </source>
</evidence>
<accession>A0ABM9H8L0</accession>
<dbReference type="InterPro" id="IPR036365">
    <property type="entry name" value="PGBD-like_sf"/>
</dbReference>
<name>A0ABM9H8L0_STRGL</name>
<dbReference type="Gene3D" id="1.10.101.10">
    <property type="entry name" value="PGBD-like superfamily/PGBD"/>
    <property type="match status" value="1"/>
</dbReference>